<keyword evidence="1" id="KW-0812">Transmembrane</keyword>
<sequence length="231" mass="24748">MLGTLISAIRWNDLLGNCSYVIMAFSFLVTSMLWLRVLATVSMLIEIVYFLNTGDDLITAIGWDVAFIAINLWRIWALHRARSRVRALPDLRLLRAVFPGIDDGQIAEIVKAGAWYDLAPGALLAVQGTPIGALYLICEGRAEVRIDERLVAHLGPGELVGEVGFLTAAPATASVSCEGPTRVIAIDRTRLQDAAKADPTLASAVHRVIGEALARKLAGANRQPASGGPAP</sequence>
<proteinExistence type="predicted"/>
<feature type="domain" description="Cyclic nucleotide-binding" evidence="2">
    <location>
        <begin position="97"/>
        <end position="192"/>
    </location>
</feature>
<evidence type="ECO:0000259" key="2">
    <source>
        <dbReference type="PROSITE" id="PS50042"/>
    </source>
</evidence>
<dbReference type="RefSeq" id="WP_307282178.1">
    <property type="nucleotide sequence ID" value="NZ_JAUSVX010000017.1"/>
</dbReference>
<dbReference type="EMBL" id="JAUSVX010000017">
    <property type="protein sequence ID" value="MDQ0473626.1"/>
    <property type="molecule type" value="Genomic_DNA"/>
</dbReference>
<reference evidence="3 4" key="1">
    <citation type="submission" date="2023-07" db="EMBL/GenBank/DDBJ databases">
        <title>Genomic Encyclopedia of Type Strains, Phase IV (KMG-IV): sequencing the most valuable type-strain genomes for metagenomic binning, comparative biology and taxonomic classification.</title>
        <authorList>
            <person name="Goeker M."/>
        </authorList>
    </citation>
    <scope>NUCLEOTIDE SEQUENCE [LARGE SCALE GENOMIC DNA]</scope>
    <source>
        <strain evidence="3 4">DSM 19619</strain>
    </source>
</reference>
<dbReference type="Gene3D" id="2.60.120.10">
    <property type="entry name" value="Jelly Rolls"/>
    <property type="match status" value="1"/>
</dbReference>
<dbReference type="Pfam" id="PF00027">
    <property type="entry name" value="cNMP_binding"/>
    <property type="match status" value="1"/>
</dbReference>
<dbReference type="InterPro" id="IPR018490">
    <property type="entry name" value="cNMP-bd_dom_sf"/>
</dbReference>
<gene>
    <name evidence="3" type="ORF">QO011_006662</name>
</gene>
<evidence type="ECO:0000313" key="3">
    <source>
        <dbReference type="EMBL" id="MDQ0473626.1"/>
    </source>
</evidence>
<feature type="transmembrane region" description="Helical" evidence="1">
    <location>
        <begin position="57"/>
        <end position="76"/>
    </location>
</feature>
<keyword evidence="1" id="KW-0472">Membrane</keyword>
<dbReference type="InterPro" id="IPR000595">
    <property type="entry name" value="cNMP-bd_dom"/>
</dbReference>
<evidence type="ECO:0000256" key="1">
    <source>
        <dbReference type="SAM" id="Phobius"/>
    </source>
</evidence>
<keyword evidence="4" id="KW-1185">Reference proteome</keyword>
<dbReference type="PANTHER" id="PTHR24567:SF74">
    <property type="entry name" value="HTH-TYPE TRANSCRIPTIONAL REGULATOR ARCR"/>
    <property type="match status" value="1"/>
</dbReference>
<evidence type="ECO:0000313" key="4">
    <source>
        <dbReference type="Proteomes" id="UP001242480"/>
    </source>
</evidence>
<comment type="caution">
    <text evidence="3">The sequence shown here is derived from an EMBL/GenBank/DDBJ whole genome shotgun (WGS) entry which is preliminary data.</text>
</comment>
<dbReference type="SUPFAM" id="SSF51206">
    <property type="entry name" value="cAMP-binding domain-like"/>
    <property type="match status" value="1"/>
</dbReference>
<dbReference type="SMART" id="SM00100">
    <property type="entry name" value="cNMP"/>
    <property type="match status" value="1"/>
</dbReference>
<dbReference type="PANTHER" id="PTHR24567">
    <property type="entry name" value="CRP FAMILY TRANSCRIPTIONAL REGULATORY PROTEIN"/>
    <property type="match status" value="1"/>
</dbReference>
<accession>A0ABU0JJG7</accession>
<protein>
    <recommendedName>
        <fullName evidence="2">Cyclic nucleotide-binding domain-containing protein</fullName>
    </recommendedName>
</protein>
<feature type="transmembrane region" description="Helical" evidence="1">
    <location>
        <begin position="20"/>
        <end position="51"/>
    </location>
</feature>
<dbReference type="InterPro" id="IPR014710">
    <property type="entry name" value="RmlC-like_jellyroll"/>
</dbReference>
<name>A0ABU0JJG7_9HYPH</name>
<keyword evidence="1" id="KW-1133">Transmembrane helix</keyword>
<dbReference type="Proteomes" id="UP001242480">
    <property type="component" value="Unassembled WGS sequence"/>
</dbReference>
<dbReference type="CDD" id="cd00038">
    <property type="entry name" value="CAP_ED"/>
    <property type="match status" value="1"/>
</dbReference>
<organism evidence="3 4">
    <name type="scientific">Labrys wisconsinensis</name>
    <dbReference type="NCBI Taxonomy" id="425677"/>
    <lineage>
        <taxon>Bacteria</taxon>
        <taxon>Pseudomonadati</taxon>
        <taxon>Pseudomonadota</taxon>
        <taxon>Alphaproteobacteria</taxon>
        <taxon>Hyphomicrobiales</taxon>
        <taxon>Xanthobacteraceae</taxon>
        <taxon>Labrys</taxon>
    </lineage>
</organism>
<dbReference type="InterPro" id="IPR050397">
    <property type="entry name" value="Env_Response_Regulators"/>
</dbReference>
<dbReference type="PROSITE" id="PS50042">
    <property type="entry name" value="CNMP_BINDING_3"/>
    <property type="match status" value="1"/>
</dbReference>